<dbReference type="Gene3D" id="3.40.50.300">
    <property type="entry name" value="P-loop containing nucleotide triphosphate hydrolases"/>
    <property type="match status" value="2"/>
</dbReference>
<dbReference type="PANTHER" id="PTHR19211:SF6">
    <property type="entry name" value="BLL7188 PROTEIN"/>
    <property type="match status" value="1"/>
</dbReference>
<dbReference type="AlphaFoldDB" id="A0A420E8W0"/>
<reference evidence="6 7" key="1">
    <citation type="submission" date="2018-09" db="EMBL/GenBank/DDBJ databases">
        <authorList>
            <person name="Wang Z."/>
        </authorList>
    </citation>
    <scope>NUCLEOTIDE SEQUENCE [LARGE SCALE GENOMIC DNA]</scope>
    <source>
        <strain evidence="6 7">ALS 81</strain>
    </source>
</reference>
<dbReference type="InterPro" id="IPR050611">
    <property type="entry name" value="ABCF"/>
</dbReference>
<dbReference type="GO" id="GO:0016887">
    <property type="term" value="F:ATP hydrolysis activity"/>
    <property type="evidence" value="ECO:0007669"/>
    <property type="project" value="InterPro"/>
</dbReference>
<dbReference type="RefSeq" id="WP_120355864.1">
    <property type="nucleotide sequence ID" value="NZ_RAQO01000008.1"/>
</dbReference>
<evidence type="ECO:0000313" key="7">
    <source>
        <dbReference type="Proteomes" id="UP000286482"/>
    </source>
</evidence>
<dbReference type="InterPro" id="IPR003439">
    <property type="entry name" value="ABC_transporter-like_ATP-bd"/>
</dbReference>
<dbReference type="OrthoDB" id="9808609at2"/>
<dbReference type="EMBL" id="RAQO01000008">
    <property type="protein sequence ID" value="RKF15778.1"/>
    <property type="molecule type" value="Genomic_DNA"/>
</dbReference>
<sequence length="526" mass="58500">MPVLTAHNLGYTFADGHRLFANLSFSITCKRIGVVGRNGCGKSLLAEILAQNIQPSTGSIVCANTSAIYQQQIESSLNTQLTIAQFLGLDDVLNALEQVANGNSESGLFELINERWLLKEQLSKQLEALGLPSNANTYCTALSGGQRSRLVLWCLFQRQSRLLILDEPSNHLDIQSKQWLLQQIQAYPGYIVLISHDRLLLRDMQAIWQLNELGITQYGGGYDFYQQQQTQQGIATQRQLTALDKQQAKLKAQTQKNKEVAEQKAAMGNRLRVKGGQSKLVLDGMRDKATANAAHRKKNDLSRKHKLELKIQNLRDQLENDVSQSIYFGHVEHHRGSLIEATNLVQTYGDTNPLSFVVKEHTKLHLRGPNASGKSSLLKYLIAHDSVANSSLRVNSTLCYLDQHFALIDNTLSLLETIQSSCPQVLQTQARILLAGIGFRADSVHRCASELSGGERMKLAMLIVSHQANNPVLLLDEPDNHLDLQSKLLLSKILEQHRGAFILVSHDHEFAQQSGVNQALDLVIAD</sequence>
<name>A0A420E8W0_9ALTE</name>
<accession>A0A420E8W0</accession>
<dbReference type="PROSITE" id="PS50893">
    <property type="entry name" value="ABC_TRANSPORTER_2"/>
    <property type="match status" value="1"/>
</dbReference>
<dbReference type="SMART" id="SM00382">
    <property type="entry name" value="AAA"/>
    <property type="match status" value="2"/>
</dbReference>
<evidence type="ECO:0000259" key="5">
    <source>
        <dbReference type="PROSITE" id="PS50893"/>
    </source>
</evidence>
<dbReference type="InterPro" id="IPR003593">
    <property type="entry name" value="AAA+_ATPase"/>
</dbReference>
<evidence type="ECO:0000313" key="6">
    <source>
        <dbReference type="EMBL" id="RKF15778.1"/>
    </source>
</evidence>
<dbReference type="GO" id="GO:0005524">
    <property type="term" value="F:ATP binding"/>
    <property type="evidence" value="ECO:0007669"/>
    <property type="project" value="UniProtKB-KW"/>
</dbReference>
<feature type="domain" description="ABC transporter" evidence="5">
    <location>
        <begin position="4"/>
        <end position="237"/>
    </location>
</feature>
<evidence type="ECO:0000256" key="1">
    <source>
        <dbReference type="ARBA" id="ARBA00022737"/>
    </source>
</evidence>
<keyword evidence="4" id="KW-0175">Coiled coil</keyword>
<keyword evidence="7" id="KW-1185">Reference proteome</keyword>
<dbReference type="SUPFAM" id="SSF52540">
    <property type="entry name" value="P-loop containing nucleoside triphosphate hydrolases"/>
    <property type="match status" value="2"/>
</dbReference>
<dbReference type="InterPro" id="IPR027417">
    <property type="entry name" value="P-loop_NTPase"/>
</dbReference>
<evidence type="ECO:0000256" key="4">
    <source>
        <dbReference type="SAM" id="Coils"/>
    </source>
</evidence>
<protein>
    <submittedName>
        <fullName evidence="6">ABC transporter ATP-binding protein</fullName>
    </submittedName>
</protein>
<dbReference type="Pfam" id="PF00005">
    <property type="entry name" value="ABC_tran"/>
    <property type="match status" value="2"/>
</dbReference>
<gene>
    <name evidence="6" type="ORF">DBZ36_15490</name>
</gene>
<organism evidence="6 7">
    <name type="scientific">Alginatibacterium sediminis</name>
    <dbReference type="NCBI Taxonomy" id="2164068"/>
    <lineage>
        <taxon>Bacteria</taxon>
        <taxon>Pseudomonadati</taxon>
        <taxon>Pseudomonadota</taxon>
        <taxon>Gammaproteobacteria</taxon>
        <taxon>Alteromonadales</taxon>
        <taxon>Alteromonadaceae</taxon>
        <taxon>Alginatibacterium</taxon>
    </lineage>
</organism>
<keyword evidence="1" id="KW-0677">Repeat</keyword>
<proteinExistence type="predicted"/>
<dbReference type="Proteomes" id="UP000286482">
    <property type="component" value="Unassembled WGS sequence"/>
</dbReference>
<evidence type="ECO:0000256" key="3">
    <source>
        <dbReference type="ARBA" id="ARBA00022840"/>
    </source>
</evidence>
<keyword evidence="2" id="KW-0547">Nucleotide-binding</keyword>
<keyword evidence="3 6" id="KW-0067">ATP-binding</keyword>
<comment type="caution">
    <text evidence="6">The sequence shown here is derived from an EMBL/GenBank/DDBJ whole genome shotgun (WGS) entry which is preliminary data.</text>
</comment>
<evidence type="ECO:0000256" key="2">
    <source>
        <dbReference type="ARBA" id="ARBA00022741"/>
    </source>
</evidence>
<dbReference type="PANTHER" id="PTHR19211">
    <property type="entry name" value="ATP-BINDING TRANSPORT PROTEIN-RELATED"/>
    <property type="match status" value="1"/>
</dbReference>
<feature type="coiled-coil region" evidence="4">
    <location>
        <begin position="297"/>
        <end position="324"/>
    </location>
</feature>